<feature type="region of interest" description="Disordered" evidence="1">
    <location>
        <begin position="127"/>
        <end position="165"/>
    </location>
</feature>
<dbReference type="OrthoDB" id="10251809at2759"/>
<reference evidence="2 3" key="1">
    <citation type="journal article" date="2015" name="Sci. Rep.">
        <title>The genome of Leishmania panamensis: insights into genomics of the L. (Viannia) subgenus.</title>
        <authorList>
            <person name="Llanes A."/>
            <person name="Restrepo C.M."/>
            <person name="Vecchio G.D."/>
            <person name="Anguizola F.J."/>
            <person name="Lleonart R."/>
        </authorList>
    </citation>
    <scope>NUCLEOTIDE SEQUENCE [LARGE SCALE GENOMIC DNA]</scope>
    <source>
        <strain evidence="2 3">MHOM/PA/94/PSC-1</strain>
    </source>
</reference>
<protein>
    <submittedName>
        <fullName evidence="2">Uncharacterized protein</fullName>
    </submittedName>
</protein>
<dbReference type="PANTHER" id="PTHR23244">
    <property type="entry name" value="KELCH REPEAT DOMAIN"/>
    <property type="match status" value="1"/>
</dbReference>
<dbReference type="Proteomes" id="UP000063063">
    <property type="component" value="Chromosome 35"/>
</dbReference>
<dbReference type="RefSeq" id="XP_010703562.1">
    <property type="nucleotide sequence ID" value="XM_010705260.1"/>
</dbReference>
<evidence type="ECO:0000256" key="1">
    <source>
        <dbReference type="SAM" id="MobiDB-lite"/>
    </source>
</evidence>
<sequence>MTQSFNSVSEFPYAEAATGSAKRTSLIQQGALPPWTTSTVESTTVCTKDKVFAIGGFDVYKQRTVSHARMWDSGTRVWTRMPDAPFRVAHASAAAVPGEGSVVLFGGWEDEKCSAELWYLHPRRPGSTAVGVGEVSPPGRGEAAGGDPTPAQASARGRPSKGDGEAALQWDRLEADTRVSSRPVGRHGHALASGVSSPKARWQTSPPSPPAAESLQLSDESLTPGAATVLSGVPTVTGVEPVLYLFGGSDTASLLNDVWRLWLAPSIQRRVAYWERLEVARGVSPCPREDAVLAFDASRQSLWLYGGRTATGILDDIWYLSLTGESSSSGLTWTPVQVLGGHPLGPTRRNLSKWCMPAAAAVEDGSLYVLFSDTSMSAKRLYSNGGVPLYRFCLTTHQWLSFSFSEEEAASSRSSNSQQALLTLAQHANSFRFVASCACNRFLFWLKESADDEAINSHSTPTVVHVELNVPATKTTKRRTDRTR</sequence>
<dbReference type="PANTHER" id="PTHR23244:SF498">
    <property type="entry name" value="C2 DOMAIN-CONTAINING PROTEIN"/>
    <property type="match status" value="1"/>
</dbReference>
<dbReference type="KEGG" id="lpan:LPMP_356330"/>
<dbReference type="VEuPathDB" id="TriTrypDB:LPAL13_350071800"/>
<evidence type="ECO:0000313" key="2">
    <source>
        <dbReference type="EMBL" id="AIO02762.1"/>
    </source>
</evidence>
<dbReference type="AlphaFoldDB" id="A0A088SLS1"/>
<proteinExistence type="predicted"/>
<dbReference type="InterPro" id="IPR006652">
    <property type="entry name" value="Kelch_1"/>
</dbReference>
<organism evidence="2 3">
    <name type="scientific">Leishmania panamensis</name>
    <dbReference type="NCBI Taxonomy" id="5679"/>
    <lineage>
        <taxon>Eukaryota</taxon>
        <taxon>Discoba</taxon>
        <taxon>Euglenozoa</taxon>
        <taxon>Kinetoplastea</taxon>
        <taxon>Metakinetoplastina</taxon>
        <taxon>Trypanosomatida</taxon>
        <taxon>Trypanosomatidae</taxon>
        <taxon>Leishmaniinae</taxon>
        <taxon>Leishmania</taxon>
        <taxon>Leishmania guyanensis species complex</taxon>
    </lineage>
</organism>
<accession>A0A088SLS1</accession>
<dbReference type="GeneID" id="22579661"/>
<dbReference type="Pfam" id="PF01344">
    <property type="entry name" value="Kelch_1"/>
    <property type="match status" value="1"/>
</dbReference>
<dbReference type="SUPFAM" id="SSF117281">
    <property type="entry name" value="Kelch motif"/>
    <property type="match status" value="1"/>
</dbReference>
<dbReference type="VEuPathDB" id="TriTrypDB:LPMP_356330"/>
<dbReference type="Gene3D" id="2.120.10.80">
    <property type="entry name" value="Kelch-type beta propeller"/>
    <property type="match status" value="2"/>
</dbReference>
<evidence type="ECO:0000313" key="3">
    <source>
        <dbReference type="Proteomes" id="UP000063063"/>
    </source>
</evidence>
<keyword evidence="3" id="KW-1185">Reference proteome</keyword>
<gene>
    <name evidence="2" type="ORF">LPMP_356330</name>
</gene>
<dbReference type="InterPro" id="IPR015915">
    <property type="entry name" value="Kelch-typ_b-propeller"/>
</dbReference>
<name>A0A088SLS1_LEIPA</name>
<dbReference type="eggNOG" id="ENOG502SJDP">
    <property type="taxonomic scope" value="Eukaryota"/>
</dbReference>
<feature type="region of interest" description="Disordered" evidence="1">
    <location>
        <begin position="178"/>
        <end position="215"/>
    </location>
</feature>
<dbReference type="EMBL" id="CP009404">
    <property type="protein sequence ID" value="AIO02762.1"/>
    <property type="molecule type" value="Genomic_DNA"/>
</dbReference>